<evidence type="ECO:0000256" key="3">
    <source>
        <dbReference type="SAM" id="SignalP"/>
    </source>
</evidence>
<accession>A0A0D2DGY6</accession>
<name>A0A0D2DGY6_9EURO</name>
<dbReference type="Proteomes" id="UP000053342">
    <property type="component" value="Unassembled WGS sequence"/>
</dbReference>
<dbReference type="VEuPathDB" id="FungiDB:PV06_05851"/>
<gene>
    <name evidence="4" type="ORF">PV06_05851</name>
</gene>
<feature type="region of interest" description="Disordered" evidence="1">
    <location>
        <begin position="209"/>
        <end position="230"/>
    </location>
</feature>
<organism evidence="4 5">
    <name type="scientific">Exophiala oligosperma</name>
    <dbReference type="NCBI Taxonomy" id="215243"/>
    <lineage>
        <taxon>Eukaryota</taxon>
        <taxon>Fungi</taxon>
        <taxon>Dikarya</taxon>
        <taxon>Ascomycota</taxon>
        <taxon>Pezizomycotina</taxon>
        <taxon>Eurotiomycetes</taxon>
        <taxon>Chaetothyriomycetidae</taxon>
        <taxon>Chaetothyriales</taxon>
        <taxon>Herpotrichiellaceae</taxon>
        <taxon>Exophiala</taxon>
    </lineage>
</organism>
<dbReference type="AlphaFoldDB" id="A0A0D2DGY6"/>
<keyword evidence="2" id="KW-0812">Transmembrane</keyword>
<reference evidence="4 5" key="1">
    <citation type="submission" date="2015-01" db="EMBL/GenBank/DDBJ databases">
        <title>The Genome Sequence of Exophiala oligosperma CBS72588.</title>
        <authorList>
            <consortium name="The Broad Institute Genomics Platform"/>
            <person name="Cuomo C."/>
            <person name="de Hoog S."/>
            <person name="Gorbushina A."/>
            <person name="Stielow B."/>
            <person name="Teixiera M."/>
            <person name="Abouelleil A."/>
            <person name="Chapman S.B."/>
            <person name="Priest M."/>
            <person name="Young S.K."/>
            <person name="Wortman J."/>
            <person name="Nusbaum C."/>
            <person name="Birren B."/>
        </authorList>
    </citation>
    <scope>NUCLEOTIDE SEQUENCE [LARGE SCALE GENOMIC DNA]</scope>
    <source>
        <strain evidence="4 5">CBS 72588</strain>
    </source>
</reference>
<evidence type="ECO:0000313" key="5">
    <source>
        <dbReference type="Proteomes" id="UP000053342"/>
    </source>
</evidence>
<feature type="transmembrane region" description="Helical" evidence="2">
    <location>
        <begin position="166"/>
        <end position="189"/>
    </location>
</feature>
<feature type="compositionally biased region" description="Low complexity" evidence="1">
    <location>
        <begin position="281"/>
        <end position="293"/>
    </location>
</feature>
<dbReference type="HOGENOM" id="CLU_773948_0_0_1"/>
<dbReference type="OrthoDB" id="5426355at2759"/>
<keyword evidence="5" id="KW-1185">Reference proteome</keyword>
<keyword evidence="2" id="KW-0472">Membrane</keyword>
<dbReference type="EMBL" id="KN847336">
    <property type="protein sequence ID" value="KIW42288.1"/>
    <property type="molecule type" value="Genomic_DNA"/>
</dbReference>
<feature type="compositionally biased region" description="Basic and acidic residues" evidence="1">
    <location>
        <begin position="328"/>
        <end position="341"/>
    </location>
</feature>
<feature type="compositionally biased region" description="Basic and acidic residues" evidence="1">
    <location>
        <begin position="349"/>
        <end position="366"/>
    </location>
</feature>
<keyword evidence="3" id="KW-0732">Signal</keyword>
<sequence>MRKATRIALLAASITTSFFSFGAAQSIVPTSGSSTFPACAVNCAVLLQAQSTCTPPNVATTNDLTYENCFCQSSLLAALYSTPDSICTAECTSESDRTQLQTWFQGFCSQVGQGIDPLTTAAAQGPTGTTVVTITSTSTPLPTSTGAGSVVGGTSGSKKSWIDTHWQWILMVAVLIVGFALLAWLGVWLKRRHRRKVESQRAALSGLPVVNEKRATRGPTPDLWGPHQHMHHTQGYEYPVASTMGSGALGAIDERRDNRRSKRQSSSHSKRQSRTEMTDLASRPPASRRQSSQGKGKGRARNSAAEIDPEQISPVERDRSTSHRRRDRERERERTRSREGAGDGNHQQRLREVRGVRRKKDNDDQY</sequence>
<feature type="chain" id="PRO_5002251436" description="Integral membrane protein" evidence="3">
    <location>
        <begin position="25"/>
        <end position="366"/>
    </location>
</feature>
<feature type="compositionally biased region" description="Basic residues" evidence="1">
    <location>
        <begin position="258"/>
        <end position="272"/>
    </location>
</feature>
<evidence type="ECO:0000313" key="4">
    <source>
        <dbReference type="EMBL" id="KIW42288.1"/>
    </source>
</evidence>
<keyword evidence="2" id="KW-1133">Transmembrane helix</keyword>
<evidence type="ECO:0000256" key="2">
    <source>
        <dbReference type="SAM" id="Phobius"/>
    </source>
</evidence>
<dbReference type="RefSeq" id="XP_016262504.1">
    <property type="nucleotide sequence ID" value="XM_016406900.1"/>
</dbReference>
<protein>
    <recommendedName>
        <fullName evidence="6">Integral membrane protein</fullName>
    </recommendedName>
</protein>
<evidence type="ECO:0008006" key="6">
    <source>
        <dbReference type="Google" id="ProtNLM"/>
    </source>
</evidence>
<feature type="signal peptide" evidence="3">
    <location>
        <begin position="1"/>
        <end position="24"/>
    </location>
</feature>
<proteinExistence type="predicted"/>
<feature type="region of interest" description="Disordered" evidence="1">
    <location>
        <begin position="251"/>
        <end position="366"/>
    </location>
</feature>
<dbReference type="GeneID" id="27357925"/>
<evidence type="ECO:0000256" key="1">
    <source>
        <dbReference type="SAM" id="MobiDB-lite"/>
    </source>
</evidence>